<feature type="region of interest" description="Disordered" evidence="2">
    <location>
        <begin position="835"/>
        <end position="867"/>
    </location>
</feature>
<keyword evidence="1" id="KW-0175">Coiled coil</keyword>
<feature type="compositionally biased region" description="Polar residues" evidence="2">
    <location>
        <begin position="438"/>
        <end position="448"/>
    </location>
</feature>
<keyword evidence="3" id="KW-1185">Reference proteome</keyword>
<accession>A0ABM1FA72</accession>
<protein>
    <submittedName>
        <fullName evidence="4">Polyhomeotic-proximal chromatin protein-like</fullName>
    </submittedName>
</protein>
<evidence type="ECO:0000256" key="2">
    <source>
        <dbReference type="SAM" id="MobiDB-lite"/>
    </source>
</evidence>
<dbReference type="Proteomes" id="UP000695022">
    <property type="component" value="Unplaced"/>
</dbReference>
<reference evidence="4" key="1">
    <citation type="submission" date="2025-08" db="UniProtKB">
        <authorList>
            <consortium name="RefSeq"/>
        </authorList>
    </citation>
    <scope>IDENTIFICATION</scope>
</reference>
<name>A0ABM1FA72_PRICU</name>
<dbReference type="RefSeq" id="XP_014681343.1">
    <property type="nucleotide sequence ID" value="XM_014825857.1"/>
</dbReference>
<evidence type="ECO:0000313" key="3">
    <source>
        <dbReference type="Proteomes" id="UP000695022"/>
    </source>
</evidence>
<evidence type="ECO:0000256" key="1">
    <source>
        <dbReference type="SAM" id="Coils"/>
    </source>
</evidence>
<sequence>MVTTSAQFYFFSGIMECSSNVSKVIGNCSFRGLRRSDRVKLIKRSFSPDNSPASEKSAYDVGRRMRSGQSPVPVASDGHNIPVSARRNRKSARGKPFSCAVCKSPHVCKPSRRKNLNYVPAPRLWTNPITLKVLTLCNACGITFNTQAKAQGQAETKRRARLVNAQDRSNFREEAQNFGKALSEKLQDSDSINLYCSRFTCRCIQRHLLGGKDNINGPFDEQLLMRQSSRLLRVMKQAKQLKMEKCYNPQEVQNHRKKNIGIGNGQRRSENYEQFVYQSRSYLKTDVKLCEQGVQKVLLYSNNFLHKRLRTENASRSERFNGKKPSQFLPIDELPHHRCCLDNCVNLATTHGSLLQQWRDRAVQGIAERRQVIAEMLTPSGGGRSNCYSFIQLVTGSSKGAISRVSINTNMAGGARVLYAHGLKGKSKKRVQEETVADSDSSLDTNVPQLEEGEENSVDADSQGEATDVAEPLQRQESAATLDILPQLNVIPIPAKDVESDPVQKLVNLQAERQELEQQLQNVVQQQQQCHQQLLHLAIQQQLEQQQQQQQQQPPQQMDDQQGIPALSKQHIVHQPSTPQLSMQQQYQPAFQQVAPQLQARSVQGAPQSSSYCQPMLNTMCTQSGSQVAALPGMRMFTTQPASQQATIHHYPQAVPLLAQERLQTWQLHPNIQQQQQPQQQEQPQQQQQQQQEQQGQELHVPTQIEPQTQTQRQPMIKQGTVHKRARKRNKSSQQNQSIQQLLQQIMALNAAIDGQDPAEPESAVQEGIGNGDSSHKPVTSSMQPSYSATPHTCGDTGRRTTVTAHRDGCNDSADANHISVFDDQTLSGRVSTERMTGICGSPGTAQPGSQLPLQAQSGTQSLSQPRGTSGNVLMPGHGVLGAQQQVFSPGCRAAWNQDSTSGSFHAGMLSSVKQLNDCSIVISTVQNTASNPAINILHSENSQYAFGFPDHGASNQPSSLEGASRTNFLSWNADTSNDAAKQHLGIQTQTRSDGTVTLSVPINTAGTVDLSNMVEALMSAANALRVTHSEIPGNTQ</sequence>
<feature type="region of interest" description="Disordered" evidence="2">
    <location>
        <begin position="671"/>
        <end position="738"/>
    </location>
</feature>
<feature type="compositionally biased region" description="Polar residues" evidence="2">
    <location>
        <begin position="844"/>
        <end position="867"/>
    </location>
</feature>
<feature type="region of interest" description="Disordered" evidence="2">
    <location>
        <begin position="756"/>
        <end position="800"/>
    </location>
</feature>
<organism evidence="3 4">
    <name type="scientific">Priapulus caudatus</name>
    <name type="common">Priapulid worm</name>
    <dbReference type="NCBI Taxonomy" id="37621"/>
    <lineage>
        <taxon>Eukaryota</taxon>
        <taxon>Metazoa</taxon>
        <taxon>Ecdysozoa</taxon>
        <taxon>Scalidophora</taxon>
        <taxon>Priapulida</taxon>
        <taxon>Priapulimorpha</taxon>
        <taxon>Priapulimorphida</taxon>
        <taxon>Priapulidae</taxon>
        <taxon>Priapulus</taxon>
    </lineage>
</organism>
<feature type="compositionally biased region" description="Polar residues" evidence="2">
    <location>
        <begin position="777"/>
        <end position="791"/>
    </location>
</feature>
<feature type="coiled-coil region" evidence="1">
    <location>
        <begin position="506"/>
        <end position="533"/>
    </location>
</feature>
<proteinExistence type="predicted"/>
<feature type="region of interest" description="Disordered" evidence="2">
    <location>
        <begin position="429"/>
        <end position="468"/>
    </location>
</feature>
<gene>
    <name evidence="4" type="primary">LOC106821164</name>
</gene>
<feature type="compositionally biased region" description="Low complexity" evidence="2">
    <location>
        <begin position="673"/>
        <end position="695"/>
    </location>
</feature>
<feature type="region of interest" description="Disordered" evidence="2">
    <location>
        <begin position="45"/>
        <end position="90"/>
    </location>
</feature>
<feature type="compositionally biased region" description="Polar residues" evidence="2">
    <location>
        <begin position="705"/>
        <end position="714"/>
    </location>
</feature>
<dbReference type="GeneID" id="106821164"/>
<feature type="compositionally biased region" description="Basic residues" evidence="2">
    <location>
        <begin position="721"/>
        <end position="731"/>
    </location>
</feature>
<evidence type="ECO:0000313" key="4">
    <source>
        <dbReference type="RefSeq" id="XP_014681343.1"/>
    </source>
</evidence>